<accession>A0A315ZQP4</accession>
<feature type="transmembrane region" description="Helical" evidence="1">
    <location>
        <begin position="240"/>
        <end position="267"/>
    </location>
</feature>
<dbReference type="RefSeq" id="WP_109713710.1">
    <property type="nucleotide sequence ID" value="NZ_QGDS01000015.1"/>
</dbReference>
<keyword evidence="3" id="KW-1185">Reference proteome</keyword>
<feature type="transmembrane region" description="Helical" evidence="1">
    <location>
        <begin position="148"/>
        <end position="167"/>
    </location>
</feature>
<feature type="transmembrane region" description="Helical" evidence="1">
    <location>
        <begin position="126"/>
        <end position="143"/>
    </location>
</feature>
<evidence type="ECO:0000313" key="2">
    <source>
        <dbReference type="EMBL" id="SUQ15668.1"/>
    </source>
</evidence>
<keyword evidence="1" id="KW-0472">Membrane</keyword>
<keyword evidence="1" id="KW-1133">Transmembrane helix</keyword>
<proteinExistence type="predicted"/>
<keyword evidence="1" id="KW-0812">Transmembrane</keyword>
<dbReference type="AlphaFoldDB" id="A0A315ZQP4"/>
<feature type="transmembrane region" description="Helical" evidence="1">
    <location>
        <begin position="315"/>
        <end position="335"/>
    </location>
</feature>
<dbReference type="OrthoDB" id="5753718at2"/>
<feature type="transmembrane region" description="Helical" evidence="1">
    <location>
        <begin position="12"/>
        <end position="28"/>
    </location>
</feature>
<dbReference type="Proteomes" id="UP000254051">
    <property type="component" value="Unassembled WGS sequence"/>
</dbReference>
<dbReference type="InterPro" id="IPR012507">
    <property type="entry name" value="YibE_F"/>
</dbReference>
<feature type="transmembrane region" description="Helical" evidence="1">
    <location>
        <begin position="199"/>
        <end position="220"/>
    </location>
</feature>
<reference evidence="3" key="1">
    <citation type="submission" date="2017-07" db="EMBL/GenBank/DDBJ databases">
        <authorList>
            <person name="Varghese N."/>
            <person name="Submissions S."/>
        </authorList>
    </citation>
    <scope>NUCLEOTIDE SEQUENCE [LARGE SCALE GENOMIC DNA]</scope>
    <source>
        <strain evidence="3">NLAE-zl-C134</strain>
    </source>
</reference>
<organism evidence="2 3">
    <name type="scientific">Faecalicatena contorta</name>
    <dbReference type="NCBI Taxonomy" id="39482"/>
    <lineage>
        <taxon>Bacteria</taxon>
        <taxon>Bacillati</taxon>
        <taxon>Bacillota</taxon>
        <taxon>Clostridia</taxon>
        <taxon>Lachnospirales</taxon>
        <taxon>Lachnospiraceae</taxon>
        <taxon>Faecalicatena</taxon>
    </lineage>
</organism>
<gene>
    <name evidence="2" type="ORF">SAMN05216529_11524</name>
</gene>
<dbReference type="Pfam" id="PF07907">
    <property type="entry name" value="YibE_F"/>
    <property type="match status" value="1"/>
</dbReference>
<evidence type="ECO:0000256" key="1">
    <source>
        <dbReference type="SAM" id="Phobius"/>
    </source>
</evidence>
<evidence type="ECO:0000313" key="3">
    <source>
        <dbReference type="Proteomes" id="UP000254051"/>
    </source>
</evidence>
<protein>
    <submittedName>
        <fullName evidence="2">Uncharacterized membrane protein</fullName>
    </submittedName>
</protein>
<sequence length="387" mass="41769">MVKKHKGKIPSLVILGFIIILLLIPNSFENPNYERFQQVKAEVLSVDNHQVQDMGILNSGLQICEIKILQGPNKGEIVSADNLLSGSLETDKLYEAGDKALVLADFRDSNSVKATLVDLYRLPYELILVAIFVLLLVCFAGWVGVRAILSFIFTMLSIFKILIPLFLKGIHPILLGAGVTILTSTVIILLVYGWNRQFAAATISAVTGTLFTAVLAYIFVELFQIHGAVMEYSESLLYAGYSGLNLTSIFIASIFITSSGAVTDIAVDITSALQELVEKKPELSMKELIASGMVIGKNNIATMTTTLLLAYSGGYIGLLMVFVAQGTPLISILNLNYVSAEILNTMVGSIGLVLVAPISAVITGKLLARKPVSVSAVENKESYESVS</sequence>
<name>A0A315ZQP4_9FIRM</name>
<feature type="transmembrane region" description="Helical" evidence="1">
    <location>
        <begin position="342"/>
        <end position="362"/>
    </location>
</feature>
<feature type="transmembrane region" description="Helical" evidence="1">
    <location>
        <begin position="173"/>
        <end position="192"/>
    </location>
</feature>
<dbReference type="PANTHER" id="PTHR41771:SF1">
    <property type="entry name" value="MEMBRANE PROTEIN"/>
    <property type="match status" value="1"/>
</dbReference>
<dbReference type="EMBL" id="UHJJ01000015">
    <property type="protein sequence ID" value="SUQ15668.1"/>
    <property type="molecule type" value="Genomic_DNA"/>
</dbReference>
<dbReference type="PANTHER" id="PTHR41771">
    <property type="entry name" value="MEMBRANE PROTEIN-RELATED"/>
    <property type="match status" value="1"/>
</dbReference>